<dbReference type="PANTHER" id="PTHR43540">
    <property type="entry name" value="PEROXYUREIDOACRYLATE/UREIDOACRYLATE AMIDOHYDROLASE-RELATED"/>
    <property type="match status" value="1"/>
</dbReference>
<evidence type="ECO:0000259" key="2">
    <source>
        <dbReference type="Pfam" id="PF00857"/>
    </source>
</evidence>
<dbReference type="SUPFAM" id="SSF52499">
    <property type="entry name" value="Isochorismatase-like hydrolases"/>
    <property type="match status" value="1"/>
</dbReference>
<dbReference type="RefSeq" id="WP_183309232.1">
    <property type="nucleotide sequence ID" value="NZ_JACIEW010000001.1"/>
</dbReference>
<dbReference type="Proteomes" id="UP000547011">
    <property type="component" value="Unassembled WGS sequence"/>
</dbReference>
<dbReference type="Pfam" id="PF00857">
    <property type="entry name" value="Isochorismatase"/>
    <property type="match status" value="1"/>
</dbReference>
<comment type="caution">
    <text evidence="3">The sequence shown here is derived from an EMBL/GenBank/DDBJ whole genome shotgun (WGS) entry which is preliminary data.</text>
</comment>
<dbReference type="InterPro" id="IPR050272">
    <property type="entry name" value="Isochorismatase-like_hydrls"/>
</dbReference>
<reference evidence="3 4" key="1">
    <citation type="submission" date="2020-08" db="EMBL/GenBank/DDBJ databases">
        <title>Genomic Encyclopedia of Type Strains, Phase IV (KMG-IV): sequencing the most valuable type-strain genomes for metagenomic binning, comparative biology and taxonomic classification.</title>
        <authorList>
            <person name="Goeker M."/>
        </authorList>
    </citation>
    <scope>NUCLEOTIDE SEQUENCE [LARGE SCALE GENOMIC DNA]</scope>
    <source>
        <strain evidence="3 4">DSM 23447</strain>
    </source>
</reference>
<proteinExistence type="predicted"/>
<dbReference type="AlphaFoldDB" id="A0A7W6IJZ8"/>
<dbReference type="CDD" id="cd00431">
    <property type="entry name" value="cysteine_hydrolases"/>
    <property type="match status" value="1"/>
</dbReference>
<sequence length="195" mass="22356">MMRNGVHICVDMQSMFAEGTEWQAPWMLRVVPAVSAIVDRFADRTIFTRFVPAETNQSAPGAWQRVYDRWPNMTRERLNPDLIDIIPPFRRYVPPARLFDKPTYSPWYDGRLHRLLQERAVDCLLISGGETDVCVLATMLGAIDLGYRVILPQDALFGSADETHDAILTVYRSRFQQQLTVCSADDAVNYWEDLA</sequence>
<dbReference type="EMBL" id="JACIEW010000001">
    <property type="protein sequence ID" value="MBB4050406.1"/>
    <property type="molecule type" value="Genomic_DNA"/>
</dbReference>
<evidence type="ECO:0000313" key="3">
    <source>
        <dbReference type="EMBL" id="MBB4050406.1"/>
    </source>
</evidence>
<name>A0A7W6IJZ8_9HYPH</name>
<evidence type="ECO:0000313" key="4">
    <source>
        <dbReference type="Proteomes" id="UP000547011"/>
    </source>
</evidence>
<feature type="domain" description="Isochorismatase-like" evidence="2">
    <location>
        <begin position="7"/>
        <end position="180"/>
    </location>
</feature>
<keyword evidence="1" id="KW-0378">Hydrolase</keyword>
<organism evidence="3 4">
    <name type="scientific">Devosia subaequoris</name>
    <dbReference type="NCBI Taxonomy" id="395930"/>
    <lineage>
        <taxon>Bacteria</taxon>
        <taxon>Pseudomonadati</taxon>
        <taxon>Pseudomonadota</taxon>
        <taxon>Alphaproteobacteria</taxon>
        <taxon>Hyphomicrobiales</taxon>
        <taxon>Devosiaceae</taxon>
        <taxon>Devosia</taxon>
    </lineage>
</organism>
<dbReference type="Gene3D" id="3.40.50.850">
    <property type="entry name" value="Isochorismatase-like"/>
    <property type="match status" value="1"/>
</dbReference>
<dbReference type="InterPro" id="IPR036380">
    <property type="entry name" value="Isochorismatase-like_sf"/>
</dbReference>
<evidence type="ECO:0000256" key="1">
    <source>
        <dbReference type="ARBA" id="ARBA00022801"/>
    </source>
</evidence>
<dbReference type="GO" id="GO:0016787">
    <property type="term" value="F:hydrolase activity"/>
    <property type="evidence" value="ECO:0007669"/>
    <property type="project" value="UniProtKB-KW"/>
</dbReference>
<keyword evidence="4" id="KW-1185">Reference proteome</keyword>
<dbReference type="InterPro" id="IPR000868">
    <property type="entry name" value="Isochorismatase-like_dom"/>
</dbReference>
<protein>
    <submittedName>
        <fullName evidence="3">Nicotinamidase-related amidase</fullName>
    </submittedName>
</protein>
<gene>
    <name evidence="3" type="ORF">GGR20_000024</name>
</gene>
<dbReference type="PANTHER" id="PTHR43540:SF6">
    <property type="entry name" value="ISOCHORISMATASE-LIKE DOMAIN-CONTAINING PROTEIN"/>
    <property type="match status" value="1"/>
</dbReference>
<accession>A0A7W6IJZ8</accession>